<keyword evidence="2 4" id="KW-0808">Transferase</keyword>
<dbReference type="PANTHER" id="PTHR21599">
    <property type="entry name" value="GLYCERATE KINASE"/>
    <property type="match status" value="1"/>
</dbReference>
<protein>
    <submittedName>
        <fullName evidence="5">Glycerate kinase</fullName>
    </submittedName>
</protein>
<dbReference type="PANTHER" id="PTHR21599:SF0">
    <property type="entry name" value="GLYCERATE KINASE"/>
    <property type="match status" value="1"/>
</dbReference>
<organism evidence="5 6">
    <name type="scientific">Klugiella xanthotipulae</name>
    <dbReference type="NCBI Taxonomy" id="244735"/>
    <lineage>
        <taxon>Bacteria</taxon>
        <taxon>Bacillati</taxon>
        <taxon>Actinomycetota</taxon>
        <taxon>Actinomycetes</taxon>
        <taxon>Micrococcales</taxon>
        <taxon>Microbacteriaceae</taxon>
        <taxon>Klugiella</taxon>
    </lineage>
</organism>
<name>A0A543HYF6_9MICO</name>
<dbReference type="InterPro" id="IPR018193">
    <property type="entry name" value="Glyc_kinase_flavodox-like_fold"/>
</dbReference>
<accession>A0A543HYF6</accession>
<evidence type="ECO:0000313" key="5">
    <source>
        <dbReference type="EMBL" id="TQM63349.1"/>
    </source>
</evidence>
<dbReference type="EMBL" id="VFPN01000002">
    <property type="protein sequence ID" value="TQM63349.1"/>
    <property type="molecule type" value="Genomic_DNA"/>
</dbReference>
<dbReference type="RefSeq" id="WP_246054581.1">
    <property type="nucleotide sequence ID" value="NZ_BAAAYS010000025.1"/>
</dbReference>
<dbReference type="InterPro" id="IPR004381">
    <property type="entry name" value="Glycerate_kinase"/>
</dbReference>
<gene>
    <name evidence="5" type="ORF">FB466_1610</name>
</gene>
<keyword evidence="3 4" id="KW-0418">Kinase</keyword>
<evidence type="ECO:0000313" key="6">
    <source>
        <dbReference type="Proteomes" id="UP000318331"/>
    </source>
</evidence>
<dbReference type="Pfam" id="PF02595">
    <property type="entry name" value="Gly_kinase"/>
    <property type="match status" value="1"/>
</dbReference>
<evidence type="ECO:0000256" key="1">
    <source>
        <dbReference type="ARBA" id="ARBA00006284"/>
    </source>
</evidence>
<dbReference type="NCBIfam" id="TIGR00045">
    <property type="entry name" value="glycerate kinase"/>
    <property type="match status" value="1"/>
</dbReference>
<proteinExistence type="inferred from homology"/>
<dbReference type="GO" id="GO:0008887">
    <property type="term" value="F:glycerate kinase activity"/>
    <property type="evidence" value="ECO:0007669"/>
    <property type="project" value="UniProtKB-UniRule"/>
</dbReference>
<dbReference type="InterPro" id="IPR036129">
    <property type="entry name" value="Glycerate_kinase_sf"/>
</dbReference>
<comment type="caution">
    <text evidence="5">The sequence shown here is derived from an EMBL/GenBank/DDBJ whole genome shotgun (WGS) entry which is preliminary data.</text>
</comment>
<dbReference type="Proteomes" id="UP000318331">
    <property type="component" value="Unassembled WGS sequence"/>
</dbReference>
<evidence type="ECO:0000256" key="3">
    <source>
        <dbReference type="ARBA" id="ARBA00022777"/>
    </source>
</evidence>
<dbReference type="PIRSF" id="PIRSF006078">
    <property type="entry name" value="GlxK"/>
    <property type="match status" value="1"/>
</dbReference>
<dbReference type="Gene3D" id="3.40.50.10350">
    <property type="entry name" value="Glycerate kinase, domain 1"/>
    <property type="match status" value="1"/>
</dbReference>
<dbReference type="AlphaFoldDB" id="A0A543HYF6"/>
<reference evidence="5 6" key="1">
    <citation type="submission" date="2019-06" db="EMBL/GenBank/DDBJ databases">
        <title>Sequencing the genomes of 1000 actinobacteria strains.</title>
        <authorList>
            <person name="Klenk H.-P."/>
        </authorList>
    </citation>
    <scope>NUCLEOTIDE SEQUENCE [LARGE SCALE GENOMIC DNA]</scope>
    <source>
        <strain evidence="5 6">DSM 18031</strain>
    </source>
</reference>
<evidence type="ECO:0000256" key="4">
    <source>
        <dbReference type="PIRNR" id="PIRNR006078"/>
    </source>
</evidence>
<keyword evidence="6" id="KW-1185">Reference proteome</keyword>
<dbReference type="GO" id="GO:0031388">
    <property type="term" value="P:organic acid phosphorylation"/>
    <property type="evidence" value="ECO:0007669"/>
    <property type="project" value="UniProtKB-UniRule"/>
</dbReference>
<comment type="similarity">
    <text evidence="1 4">Belongs to the glycerate kinase type-1 family.</text>
</comment>
<dbReference type="Gene3D" id="3.90.1510.10">
    <property type="entry name" value="Glycerate kinase, domain 2"/>
    <property type="match status" value="1"/>
</dbReference>
<dbReference type="SUPFAM" id="SSF110738">
    <property type="entry name" value="Glycerate kinase I"/>
    <property type="match status" value="1"/>
</dbReference>
<sequence length="376" mass="37418">MPTPLTVTIAPDSFKGTLSADDAAQAIAAGWRVERPGDTLLLTPMADGGEGSLDAIARATEGARRVPVSVQGPDDRPVAAEWLFLPDSAGGGIGVVELANTSGITLLNPLRPLDAHTRGFGQAIVAALDGGVTRLVLAIGGSSSTDGGTGLLVALGARFLDASGGPVAPGGGGLAALDRADLSGLRPPPVGGVSVLSDVTHPLLGASGAAVVFGPQKGADPHAVRELDHNLARLAAALGGDPTEPGTGAAGGAGYGLRAWGAVLTPGAAAVGEIVGLPRRIAASDVVITGEGRFDQQSLGGKVPSYVRACAAHGSARTCLMAGTVEWVGAAKGNAGTGFDEVYSLSELAGSVESAMRDPAGWLSYAGRHLARQYRV</sequence>
<dbReference type="InterPro" id="IPR018197">
    <property type="entry name" value="Glycerate_kinase_RE-like"/>
</dbReference>
<evidence type="ECO:0000256" key="2">
    <source>
        <dbReference type="ARBA" id="ARBA00022679"/>
    </source>
</evidence>